<dbReference type="Proteomes" id="UP000027135">
    <property type="component" value="Unassembled WGS sequence"/>
</dbReference>
<evidence type="ECO:0008006" key="3">
    <source>
        <dbReference type="Google" id="ProtNLM"/>
    </source>
</evidence>
<evidence type="ECO:0000313" key="1">
    <source>
        <dbReference type="EMBL" id="KDR11787.1"/>
    </source>
</evidence>
<keyword evidence="2" id="KW-1185">Reference proteome</keyword>
<name>A0A067R277_ZOONE</name>
<dbReference type="PANTHER" id="PTHR46060">
    <property type="entry name" value="MARINER MOS1 TRANSPOSASE-LIKE PROTEIN"/>
    <property type="match status" value="1"/>
</dbReference>
<dbReference type="InParanoid" id="A0A067R277"/>
<reference evidence="1 2" key="1">
    <citation type="journal article" date="2014" name="Nat. Commun.">
        <title>Molecular traces of alternative social organization in a termite genome.</title>
        <authorList>
            <person name="Terrapon N."/>
            <person name="Li C."/>
            <person name="Robertson H.M."/>
            <person name="Ji L."/>
            <person name="Meng X."/>
            <person name="Booth W."/>
            <person name="Chen Z."/>
            <person name="Childers C.P."/>
            <person name="Glastad K.M."/>
            <person name="Gokhale K."/>
            <person name="Gowin J."/>
            <person name="Gronenberg W."/>
            <person name="Hermansen R.A."/>
            <person name="Hu H."/>
            <person name="Hunt B.G."/>
            <person name="Huylmans A.K."/>
            <person name="Khalil S.M."/>
            <person name="Mitchell R.D."/>
            <person name="Munoz-Torres M.C."/>
            <person name="Mustard J.A."/>
            <person name="Pan H."/>
            <person name="Reese J.T."/>
            <person name="Scharf M.E."/>
            <person name="Sun F."/>
            <person name="Vogel H."/>
            <person name="Xiao J."/>
            <person name="Yang W."/>
            <person name="Yang Z."/>
            <person name="Yang Z."/>
            <person name="Zhou J."/>
            <person name="Zhu J."/>
            <person name="Brent C.S."/>
            <person name="Elsik C.G."/>
            <person name="Goodisman M.A."/>
            <person name="Liberles D.A."/>
            <person name="Roe R.M."/>
            <person name="Vargo E.L."/>
            <person name="Vilcinskas A."/>
            <person name="Wang J."/>
            <person name="Bornberg-Bauer E."/>
            <person name="Korb J."/>
            <person name="Zhang G."/>
            <person name="Liebig J."/>
        </authorList>
    </citation>
    <scope>NUCLEOTIDE SEQUENCE [LARGE SCALE GENOMIC DNA]</scope>
    <source>
        <tissue evidence="1">Whole organism</tissue>
    </source>
</reference>
<protein>
    <recommendedName>
        <fullName evidence="3">Mos1 transposase HTH domain-containing protein</fullName>
    </recommendedName>
</protein>
<accession>A0A067R277</accession>
<gene>
    <name evidence="1" type="ORF">L798_14292</name>
</gene>
<proteinExistence type="predicted"/>
<evidence type="ECO:0000313" key="2">
    <source>
        <dbReference type="Proteomes" id="UP000027135"/>
    </source>
</evidence>
<dbReference type="InterPro" id="IPR052709">
    <property type="entry name" value="Transposase-MT_Hybrid"/>
</dbReference>
<dbReference type="AlphaFoldDB" id="A0A067R277"/>
<dbReference type="PANTHER" id="PTHR46060:SF1">
    <property type="entry name" value="MARINER MOS1 TRANSPOSASE-LIKE PROTEIN"/>
    <property type="match status" value="1"/>
</dbReference>
<organism evidence="1 2">
    <name type="scientific">Zootermopsis nevadensis</name>
    <name type="common">Dampwood termite</name>
    <dbReference type="NCBI Taxonomy" id="136037"/>
    <lineage>
        <taxon>Eukaryota</taxon>
        <taxon>Metazoa</taxon>
        <taxon>Ecdysozoa</taxon>
        <taxon>Arthropoda</taxon>
        <taxon>Hexapoda</taxon>
        <taxon>Insecta</taxon>
        <taxon>Pterygota</taxon>
        <taxon>Neoptera</taxon>
        <taxon>Polyneoptera</taxon>
        <taxon>Dictyoptera</taxon>
        <taxon>Blattodea</taxon>
        <taxon>Blattoidea</taxon>
        <taxon>Termitoidae</taxon>
        <taxon>Termopsidae</taxon>
        <taxon>Zootermopsis</taxon>
    </lineage>
</organism>
<dbReference type="EMBL" id="KK853073">
    <property type="protein sequence ID" value="KDR11787.1"/>
    <property type="molecule type" value="Genomic_DNA"/>
</dbReference>
<sequence>MKVQYGDACLSQQQVYEWSRKFRSGVTSVANAPHPGQAHRVVTPESIAADLAPSDYHMFGPLKEAMGGKKFHSDEECMSGCADNHKNFFLEEYIHFVNAGGPVLNEMETM</sequence>